<evidence type="ECO:0000313" key="1">
    <source>
        <dbReference type="EMBL" id="SBQ52776.1"/>
    </source>
</evidence>
<feature type="non-terminal residue" evidence="1">
    <location>
        <position position="37"/>
    </location>
</feature>
<protein>
    <submittedName>
        <fullName evidence="1">Uncharacterized protein</fullName>
    </submittedName>
</protein>
<name>A0A1A8F1Y4_9TELE</name>
<sequence>SLRFPRICTQPNYIKEATRILFSGLTHGGYSRSFLRT</sequence>
<reference evidence="1" key="2">
    <citation type="submission" date="2016-06" db="EMBL/GenBank/DDBJ databases">
        <title>The genome of a short-lived fish provides insights into sex chromosome evolution and the genetic control of aging.</title>
        <authorList>
            <person name="Reichwald K."/>
            <person name="Felder M."/>
            <person name="Petzold A."/>
            <person name="Koch P."/>
            <person name="Groth M."/>
            <person name="Platzer M."/>
        </authorList>
    </citation>
    <scope>NUCLEOTIDE SEQUENCE</scope>
    <source>
        <tissue evidence="1">Brain</tissue>
    </source>
</reference>
<feature type="non-terminal residue" evidence="1">
    <location>
        <position position="1"/>
    </location>
</feature>
<dbReference type="EMBL" id="HAEB01006249">
    <property type="protein sequence ID" value="SBQ52776.1"/>
    <property type="molecule type" value="Transcribed_RNA"/>
</dbReference>
<organism evidence="1">
    <name type="scientific">Nothobranchius korthausae</name>
    <dbReference type="NCBI Taxonomy" id="1143690"/>
    <lineage>
        <taxon>Eukaryota</taxon>
        <taxon>Metazoa</taxon>
        <taxon>Chordata</taxon>
        <taxon>Craniata</taxon>
        <taxon>Vertebrata</taxon>
        <taxon>Euteleostomi</taxon>
        <taxon>Actinopterygii</taxon>
        <taxon>Neopterygii</taxon>
        <taxon>Teleostei</taxon>
        <taxon>Neoteleostei</taxon>
        <taxon>Acanthomorphata</taxon>
        <taxon>Ovalentaria</taxon>
        <taxon>Atherinomorphae</taxon>
        <taxon>Cyprinodontiformes</taxon>
        <taxon>Nothobranchiidae</taxon>
        <taxon>Nothobranchius</taxon>
    </lineage>
</organism>
<proteinExistence type="predicted"/>
<gene>
    <name evidence="1" type="primary">Nfu_g_1_025729</name>
</gene>
<reference evidence="1" key="1">
    <citation type="submission" date="2016-05" db="EMBL/GenBank/DDBJ databases">
        <authorList>
            <person name="Lavstsen T."/>
            <person name="Jespersen J.S."/>
        </authorList>
    </citation>
    <scope>NUCLEOTIDE SEQUENCE</scope>
    <source>
        <tissue evidence="1">Brain</tissue>
    </source>
</reference>
<accession>A0A1A8F1Y4</accession>
<dbReference type="AlphaFoldDB" id="A0A1A8F1Y4"/>